<evidence type="ECO:0000313" key="3">
    <source>
        <dbReference type="EMBL" id="CAB3379145.1"/>
    </source>
</evidence>
<dbReference type="OrthoDB" id="8965057at2759"/>
<dbReference type="GO" id="GO:0030154">
    <property type="term" value="P:cell differentiation"/>
    <property type="evidence" value="ECO:0007669"/>
    <property type="project" value="TreeGrafter"/>
</dbReference>
<dbReference type="Pfam" id="PF15273">
    <property type="entry name" value="NHS"/>
    <property type="match status" value="1"/>
</dbReference>
<comment type="caution">
    <text evidence="3">The sequence shown here is derived from an EMBL/GenBank/DDBJ whole genome shotgun (WGS) entry which is preliminary data.</text>
</comment>
<protein>
    <recommendedName>
        <fullName evidence="5">WASP family protein member</fullName>
    </recommendedName>
</protein>
<gene>
    <name evidence="3" type="ORF">CLODIP_2_CD01975</name>
</gene>
<feature type="compositionally biased region" description="Basic residues" evidence="2">
    <location>
        <begin position="285"/>
        <end position="295"/>
    </location>
</feature>
<sequence>MPFVKRVVQPTLLCRASDTARTQAGAAPAGRLLQDDSELVAVNNCALSNIIRQLSSLAGHADEIFGQLKAELGQINARASGVRERLESLQARAEDLNARTVTVPEGDLTTYWQHKAHFFKAKQPIVSGLFTPESRPIELQRLYDAAGQTPVLKMRQMDRLRRDGKRASKIFMCTPVLSTEENRKARKRSALTDIETSKPASLSRIREWRSSEVLGSAVAPPDVSLAAPVNASDLLEHLLPSPEEQLSVIARHFPPEMVAVDVTGRNFDRQQRSRRSLSQIDTRRAERHRKRRSLRRNTIAGTSEAELLRQAADGASQLGGSESIEVDSSLQSLPGSKRKLSSDKVSDRVLSHLNSLREWGRLRLSRAREQQQPTDLYETLTHIRRPRSTSPHVRLRAHAGRKNKLDVHSSSGNWSASSSSARASVESSSDHRTTSHLPTSSSSSTCDSALSVRRTKVALSISSSNSRESPDLHVSDSTGFNDGETSSIYSCDTEGYYTSFHVDSGLKTLREEPLESTNSSGNITVCAAAISTKALTCENEYELFGKGSTSTTASSAGTICTVKAPPSPPLRKSSLEHLDVSSDAEAVERRARVRKALDTNRVPSMCVITPPQSEDEQAASPVGSPPPEPQKRASPQLRALLPFNNIVGRVRDALRKSPQKESLPPTPVESPVDEYVTIASTEAAVRVAQGEYVSLNELPLGGGDSGSEGSAKSPANSLERRRRNAGARVLLDSDGKVVYSSDSLRRKPKNTTFEPGPCVKTESPPTRAHQRVIIKAKDVPCTSPPATSAACKAGPHVDMLKLIEQVRTTFLLLHWASNEHVFFSVHAMLCILRISFFYSPTTRTEQTIIILLESVV</sequence>
<feature type="region of interest" description="Disordered" evidence="2">
    <location>
        <begin position="460"/>
        <end position="479"/>
    </location>
</feature>
<feature type="region of interest" description="Disordered" evidence="2">
    <location>
        <begin position="367"/>
        <end position="448"/>
    </location>
</feature>
<evidence type="ECO:0000256" key="1">
    <source>
        <dbReference type="SAM" id="Coils"/>
    </source>
</evidence>
<evidence type="ECO:0000313" key="4">
    <source>
        <dbReference type="Proteomes" id="UP000494165"/>
    </source>
</evidence>
<evidence type="ECO:0000256" key="2">
    <source>
        <dbReference type="SAM" id="MobiDB-lite"/>
    </source>
</evidence>
<feature type="compositionally biased region" description="Low complexity" evidence="2">
    <location>
        <begin position="409"/>
        <end position="427"/>
    </location>
</feature>
<feature type="compositionally biased region" description="Polar residues" evidence="2">
    <location>
        <begin position="707"/>
        <end position="716"/>
    </location>
</feature>
<dbReference type="PANTHER" id="PTHR23039:SF9">
    <property type="entry name" value="LOW QUALITY PROTEIN: NHS-LIKE PROTEIN 1"/>
    <property type="match status" value="1"/>
</dbReference>
<feature type="region of interest" description="Disordered" evidence="2">
    <location>
        <begin position="698"/>
        <end position="726"/>
    </location>
</feature>
<accession>A0A8S1DM68</accession>
<feature type="region of interest" description="Disordered" evidence="2">
    <location>
        <begin position="314"/>
        <end position="347"/>
    </location>
</feature>
<dbReference type="InterPro" id="IPR024845">
    <property type="entry name" value="NHS-like"/>
</dbReference>
<dbReference type="AlphaFoldDB" id="A0A8S1DM68"/>
<dbReference type="Gene3D" id="1.20.5.340">
    <property type="match status" value="1"/>
</dbReference>
<organism evidence="3 4">
    <name type="scientific">Cloeon dipterum</name>
    <dbReference type="NCBI Taxonomy" id="197152"/>
    <lineage>
        <taxon>Eukaryota</taxon>
        <taxon>Metazoa</taxon>
        <taxon>Ecdysozoa</taxon>
        <taxon>Arthropoda</taxon>
        <taxon>Hexapoda</taxon>
        <taxon>Insecta</taxon>
        <taxon>Pterygota</taxon>
        <taxon>Palaeoptera</taxon>
        <taxon>Ephemeroptera</taxon>
        <taxon>Pisciforma</taxon>
        <taxon>Baetidae</taxon>
        <taxon>Cloeon</taxon>
    </lineage>
</organism>
<evidence type="ECO:0008006" key="5">
    <source>
        <dbReference type="Google" id="ProtNLM"/>
    </source>
</evidence>
<dbReference type="PANTHER" id="PTHR23039">
    <property type="entry name" value="NANCE-HORAN SYNDROME PROTEIN"/>
    <property type="match status" value="1"/>
</dbReference>
<proteinExistence type="predicted"/>
<keyword evidence="1" id="KW-0175">Coiled coil</keyword>
<dbReference type="Proteomes" id="UP000494165">
    <property type="component" value="Unassembled WGS sequence"/>
</dbReference>
<feature type="coiled-coil region" evidence="1">
    <location>
        <begin position="72"/>
        <end position="99"/>
    </location>
</feature>
<feature type="compositionally biased region" description="Low complexity" evidence="2">
    <location>
        <begin position="435"/>
        <end position="448"/>
    </location>
</feature>
<name>A0A8S1DM68_9INSE</name>
<reference evidence="3 4" key="1">
    <citation type="submission" date="2020-04" db="EMBL/GenBank/DDBJ databases">
        <authorList>
            <person name="Alioto T."/>
            <person name="Alioto T."/>
            <person name="Gomez Garrido J."/>
        </authorList>
    </citation>
    <scope>NUCLEOTIDE SEQUENCE [LARGE SCALE GENOMIC DNA]</scope>
</reference>
<feature type="region of interest" description="Disordered" evidence="2">
    <location>
        <begin position="605"/>
        <end position="636"/>
    </location>
</feature>
<feature type="region of interest" description="Disordered" evidence="2">
    <location>
        <begin position="264"/>
        <end position="296"/>
    </location>
</feature>
<dbReference type="EMBL" id="CADEPI010000179">
    <property type="protein sequence ID" value="CAB3379145.1"/>
    <property type="molecule type" value="Genomic_DNA"/>
</dbReference>
<keyword evidence="4" id="KW-1185">Reference proteome</keyword>
<feature type="compositionally biased region" description="Basic residues" evidence="2">
    <location>
        <begin position="382"/>
        <end position="402"/>
    </location>
</feature>